<gene>
    <name evidence="1" type="ORF">GCM10023261_16060</name>
</gene>
<evidence type="ECO:0000313" key="2">
    <source>
        <dbReference type="Proteomes" id="UP001500864"/>
    </source>
</evidence>
<evidence type="ECO:0000313" key="1">
    <source>
        <dbReference type="EMBL" id="GAA5111707.1"/>
    </source>
</evidence>
<organism evidence="1 2">
    <name type="scientific">Bartonella jaculi</name>
    <dbReference type="NCBI Taxonomy" id="686226"/>
    <lineage>
        <taxon>Bacteria</taxon>
        <taxon>Pseudomonadati</taxon>
        <taxon>Pseudomonadota</taxon>
        <taxon>Alphaproteobacteria</taxon>
        <taxon>Hyphomicrobiales</taxon>
        <taxon>Bartonellaceae</taxon>
        <taxon>Bartonella</taxon>
    </lineage>
</organism>
<comment type="caution">
    <text evidence="1">The sequence shown here is derived from an EMBL/GenBank/DDBJ whole genome shotgun (WGS) entry which is preliminary data.</text>
</comment>
<name>A0ABP9NET5_9HYPH</name>
<reference evidence="2" key="1">
    <citation type="journal article" date="2019" name="Int. J. Syst. Evol. Microbiol.">
        <title>The Global Catalogue of Microorganisms (GCM) 10K type strain sequencing project: providing services to taxonomists for standard genome sequencing and annotation.</title>
        <authorList>
            <consortium name="The Broad Institute Genomics Platform"/>
            <consortium name="The Broad Institute Genome Sequencing Center for Infectious Disease"/>
            <person name="Wu L."/>
            <person name="Ma J."/>
        </authorList>
    </citation>
    <scope>NUCLEOTIDE SEQUENCE [LARGE SCALE GENOMIC DNA]</scope>
    <source>
        <strain evidence="2">JCM 17712</strain>
    </source>
</reference>
<keyword evidence="2" id="KW-1185">Reference proteome</keyword>
<proteinExistence type="predicted"/>
<dbReference type="EMBL" id="BAABIZ010000040">
    <property type="protein sequence ID" value="GAA5111707.1"/>
    <property type="molecule type" value="Genomic_DNA"/>
</dbReference>
<dbReference type="Proteomes" id="UP001500864">
    <property type="component" value="Unassembled WGS sequence"/>
</dbReference>
<accession>A0ABP9NET5</accession>
<sequence>MSGLLMKSVHFLNKRVGEMIRNNEQYRYFVVGDTGMLAPLCQSLKPQEVIIAARFLSHWD</sequence>
<protein>
    <submittedName>
        <fullName evidence="1">Uncharacterized protein</fullName>
    </submittedName>
</protein>